<dbReference type="Gene3D" id="3.40.470.10">
    <property type="entry name" value="Uracil-DNA glycosylase-like domain"/>
    <property type="match status" value="1"/>
</dbReference>
<feature type="region of interest" description="Disordered" evidence="8">
    <location>
        <begin position="1"/>
        <end position="34"/>
    </location>
</feature>
<evidence type="ECO:0000256" key="1">
    <source>
        <dbReference type="ARBA" id="ARBA00004123"/>
    </source>
</evidence>
<sequence length="288" mass="31744">MEGTVTEPVAEPVPVAEEEEEEDEEEEDEDEGDLAGRFLRLEKEQEALLRALPPFGDPVSHVYRPLDYAWEPHCDFVRRYCRTPKRVLFLGMNPGPFGMAQTGVPFGEAWHVREWLGVVGGVKKPPREHPKRPVLGLSCRRAEVSGARFWGLVRTLCPDPHLFFRHCFVYNHCPLLFLAASGRNLTPTDLPPATRDLLMGVCDRALARAVGLLGVGLVVGVGRFAERRARRALAAAGMAVRVEGLPHPSPRNPRANRGWEELAKARLGELGVLELLRGEGGATAAAGK</sequence>
<evidence type="ECO:0000313" key="11">
    <source>
        <dbReference type="Proteomes" id="UP000694419"/>
    </source>
</evidence>
<comment type="similarity">
    <text evidence="2">Belongs to the uracil-DNA glycosylase (UDG) superfamily. SMUG1 family.</text>
</comment>
<dbReference type="InterPro" id="IPR005122">
    <property type="entry name" value="Uracil-DNA_glycosylase-like"/>
</dbReference>
<evidence type="ECO:0000256" key="6">
    <source>
        <dbReference type="ARBA" id="ARBA00023204"/>
    </source>
</evidence>
<dbReference type="AlphaFoldDB" id="A0A8C3JPU2"/>
<evidence type="ECO:0000256" key="5">
    <source>
        <dbReference type="ARBA" id="ARBA00023125"/>
    </source>
</evidence>
<dbReference type="GO" id="GO:0006284">
    <property type="term" value="P:base-excision repair"/>
    <property type="evidence" value="ECO:0007669"/>
    <property type="project" value="InterPro"/>
</dbReference>
<keyword evidence="7" id="KW-0539">Nucleus</keyword>
<comment type="subcellular location">
    <subcellularLocation>
        <location evidence="1">Nucleus</location>
    </subcellularLocation>
</comment>
<keyword evidence="6" id="KW-0234">DNA repair</keyword>
<dbReference type="GO" id="GO:0000703">
    <property type="term" value="F:oxidized pyrimidine nucleobase lesion DNA N-glycosylase activity"/>
    <property type="evidence" value="ECO:0007669"/>
    <property type="project" value="TreeGrafter"/>
</dbReference>
<evidence type="ECO:0000256" key="8">
    <source>
        <dbReference type="SAM" id="MobiDB-lite"/>
    </source>
</evidence>
<keyword evidence="3" id="KW-0227">DNA damage</keyword>
<keyword evidence="11" id="KW-1185">Reference proteome</keyword>
<dbReference type="PANTHER" id="PTHR13235">
    <property type="entry name" value="SINGLE-STRAND SELECTIVE MONOFUNCTIONAL URACIL DNA GLYCOSYLASE"/>
    <property type="match status" value="1"/>
</dbReference>
<evidence type="ECO:0000259" key="9">
    <source>
        <dbReference type="Pfam" id="PF03167"/>
    </source>
</evidence>
<evidence type="ECO:0000256" key="3">
    <source>
        <dbReference type="ARBA" id="ARBA00022763"/>
    </source>
</evidence>
<dbReference type="Ensembl" id="ENSCPGT00000012036.1">
    <property type="protein sequence ID" value="ENSCPGP00000010977.1"/>
    <property type="gene ID" value="ENSCPGG00000007819.1"/>
</dbReference>
<protein>
    <submittedName>
        <fullName evidence="10">Single-strand-selective monofunctional uracil-DNA glycosylase 1</fullName>
    </submittedName>
</protein>
<evidence type="ECO:0000256" key="4">
    <source>
        <dbReference type="ARBA" id="ARBA00022801"/>
    </source>
</evidence>
<dbReference type="FunFam" id="3.40.470.10:FF:000005">
    <property type="entry name" value="Single-strand selective monofunctional uracil DNA glycosylase"/>
    <property type="match status" value="1"/>
</dbReference>
<reference evidence="10" key="2">
    <citation type="submission" date="2025-09" db="UniProtKB">
        <authorList>
            <consortium name="Ensembl"/>
        </authorList>
    </citation>
    <scope>IDENTIFICATION</scope>
</reference>
<dbReference type="InterPro" id="IPR036895">
    <property type="entry name" value="Uracil-DNA_glycosylase-like_sf"/>
</dbReference>
<dbReference type="GO" id="GO:0017065">
    <property type="term" value="F:single-strand selective uracil DNA N-glycosylase activity"/>
    <property type="evidence" value="ECO:0007669"/>
    <property type="project" value="InterPro"/>
</dbReference>
<dbReference type="InterPro" id="IPR039134">
    <property type="entry name" value="SMUG1"/>
</dbReference>
<name>A0A8C3JPU2_9CHAR</name>
<organism evidence="10 11">
    <name type="scientific">Calidris pygmaea</name>
    <name type="common">Spoon-billed sandpiper</name>
    <dbReference type="NCBI Taxonomy" id="425635"/>
    <lineage>
        <taxon>Eukaryota</taxon>
        <taxon>Metazoa</taxon>
        <taxon>Chordata</taxon>
        <taxon>Craniata</taxon>
        <taxon>Vertebrata</taxon>
        <taxon>Euteleostomi</taxon>
        <taxon>Archelosauria</taxon>
        <taxon>Archosauria</taxon>
        <taxon>Dinosauria</taxon>
        <taxon>Saurischia</taxon>
        <taxon>Theropoda</taxon>
        <taxon>Coelurosauria</taxon>
        <taxon>Aves</taxon>
        <taxon>Neognathae</taxon>
        <taxon>Neoaves</taxon>
        <taxon>Charadriiformes</taxon>
        <taxon>Scolopacidae</taxon>
        <taxon>Calidris</taxon>
    </lineage>
</organism>
<dbReference type="Pfam" id="PF03167">
    <property type="entry name" value="UDG"/>
    <property type="match status" value="1"/>
</dbReference>
<dbReference type="CDD" id="cd19374">
    <property type="entry name" value="UDG-F3_SMUG1-like"/>
    <property type="match status" value="1"/>
</dbReference>
<dbReference type="Proteomes" id="UP000694419">
    <property type="component" value="Unplaced"/>
</dbReference>
<dbReference type="PANTHER" id="PTHR13235:SF2">
    <property type="entry name" value="SINGLE-STRAND SELECTIVE MONOFUNCTIONAL URACIL DNA GLYCOSYLASE"/>
    <property type="match status" value="1"/>
</dbReference>
<keyword evidence="5" id="KW-0238">DNA-binding</keyword>
<feature type="domain" description="Uracil-DNA glycosylase-like" evidence="9">
    <location>
        <begin position="81"/>
        <end position="255"/>
    </location>
</feature>
<dbReference type="SUPFAM" id="SSF52141">
    <property type="entry name" value="Uracil-DNA glycosylase-like"/>
    <property type="match status" value="1"/>
</dbReference>
<feature type="compositionally biased region" description="Acidic residues" evidence="8">
    <location>
        <begin position="16"/>
        <end position="33"/>
    </location>
</feature>
<evidence type="ECO:0000256" key="7">
    <source>
        <dbReference type="ARBA" id="ARBA00023242"/>
    </source>
</evidence>
<dbReference type="GO" id="GO:0005634">
    <property type="term" value="C:nucleus"/>
    <property type="evidence" value="ECO:0007669"/>
    <property type="project" value="UniProtKB-SubCell"/>
</dbReference>
<proteinExistence type="inferred from homology"/>
<keyword evidence="4" id="KW-0378">Hydrolase</keyword>
<reference evidence="10" key="1">
    <citation type="submission" date="2025-08" db="UniProtKB">
        <authorList>
            <consortium name="Ensembl"/>
        </authorList>
    </citation>
    <scope>IDENTIFICATION</scope>
</reference>
<dbReference type="GO" id="GO:0003677">
    <property type="term" value="F:DNA binding"/>
    <property type="evidence" value="ECO:0007669"/>
    <property type="project" value="UniProtKB-KW"/>
</dbReference>
<evidence type="ECO:0000256" key="2">
    <source>
        <dbReference type="ARBA" id="ARBA00007889"/>
    </source>
</evidence>
<accession>A0A8C3JPU2</accession>
<evidence type="ECO:0000313" key="10">
    <source>
        <dbReference type="Ensembl" id="ENSCPGP00000010977.1"/>
    </source>
</evidence>